<dbReference type="InterPro" id="IPR035488">
    <property type="entry name" value="FrlB_SIS"/>
</dbReference>
<name>A0A1S8S3L3_CLOBE</name>
<dbReference type="GO" id="GO:0006002">
    <property type="term" value="P:fructose 6-phosphate metabolic process"/>
    <property type="evidence" value="ECO:0007669"/>
    <property type="project" value="TreeGrafter"/>
</dbReference>
<sequence length="324" mass="36344">MEMKNIIQEIIANKKEDGGIKQVYYVACGGSYGAFYPAKTFLETEATDIKVAIYNSNEFVHNTPKAFGKNSVLIVASHKGNTPETVTAAEVGKKAGVPVIALTWAADSPIKEHADYIVDYTFGDNKDMAGEKTIVGLMTAVEILNQTEGYDNYDKFLDGVAQIDRIVKNACKHVEKRALQFAKDHKDDSVIYTMASGAGYGAAYMESICIFMEMQWINSACIHTGEYFHGPFEITDAEIPFVIQLSEGSTRALDERALKFLKQYGKRIEVLDAKELGLSKIDSSVVDYFNHTLFNNIYPVYNKALAEERQHPLSTRRYMWKVEY</sequence>
<dbReference type="Gene3D" id="3.40.50.10490">
    <property type="entry name" value="Glucose-6-phosphate isomerase like protein, domain 1"/>
    <property type="match status" value="1"/>
</dbReference>
<organism evidence="2 3">
    <name type="scientific">Clostridium beijerinckii</name>
    <name type="common">Clostridium MP</name>
    <dbReference type="NCBI Taxonomy" id="1520"/>
    <lineage>
        <taxon>Bacteria</taxon>
        <taxon>Bacillati</taxon>
        <taxon>Bacillota</taxon>
        <taxon>Clostridia</taxon>
        <taxon>Eubacteriales</taxon>
        <taxon>Clostridiaceae</taxon>
        <taxon>Clostridium</taxon>
    </lineage>
</organism>
<dbReference type="GO" id="GO:0016787">
    <property type="term" value="F:hydrolase activity"/>
    <property type="evidence" value="ECO:0007669"/>
    <property type="project" value="UniProtKB-KW"/>
</dbReference>
<feature type="domain" description="SIS" evidence="1">
    <location>
        <begin position="11"/>
        <end position="149"/>
    </location>
</feature>
<dbReference type="GO" id="GO:0097367">
    <property type="term" value="F:carbohydrate derivative binding"/>
    <property type="evidence" value="ECO:0007669"/>
    <property type="project" value="InterPro"/>
</dbReference>
<accession>A0A1S8S3L3</accession>
<evidence type="ECO:0000313" key="2">
    <source>
        <dbReference type="EMBL" id="OOM60043.1"/>
    </source>
</evidence>
<evidence type="ECO:0000313" key="3">
    <source>
        <dbReference type="Proteomes" id="UP000190973"/>
    </source>
</evidence>
<dbReference type="PANTHER" id="PTHR10937:SF14">
    <property type="entry name" value="FRUCTOSELYSINE 6-PHOSPHATE DEGLYCASE"/>
    <property type="match status" value="1"/>
</dbReference>
<dbReference type="PIRSF" id="PIRSF009290">
    <property type="entry name" value="FrlB"/>
    <property type="match status" value="1"/>
</dbReference>
<protein>
    <submittedName>
        <fullName evidence="2">Fructosamine deglycase FrlB</fullName>
        <ecNumber evidence="2">3.5.-.-</ecNumber>
    </submittedName>
</protein>
<dbReference type="Gene3D" id="3.40.50.12570">
    <property type="match status" value="1"/>
</dbReference>
<dbReference type="Pfam" id="PF01380">
    <property type="entry name" value="SIS"/>
    <property type="match status" value="1"/>
</dbReference>
<dbReference type="InterPro" id="IPR046348">
    <property type="entry name" value="SIS_dom_sf"/>
</dbReference>
<dbReference type="Proteomes" id="UP000190973">
    <property type="component" value="Unassembled WGS sequence"/>
</dbReference>
<dbReference type="CDD" id="cd05710">
    <property type="entry name" value="SIS_1"/>
    <property type="match status" value="1"/>
</dbReference>
<dbReference type="CDD" id="cd05009">
    <property type="entry name" value="SIS_GlmS_GlmD_2"/>
    <property type="match status" value="1"/>
</dbReference>
<proteinExistence type="predicted"/>
<dbReference type="GO" id="GO:0006047">
    <property type="term" value="P:UDP-N-acetylglucosamine metabolic process"/>
    <property type="evidence" value="ECO:0007669"/>
    <property type="project" value="TreeGrafter"/>
</dbReference>
<dbReference type="EC" id="3.5.-.-" evidence="2"/>
<dbReference type="AlphaFoldDB" id="A0A1S8S3L3"/>
<dbReference type="InterPro" id="IPR024713">
    <property type="entry name" value="Fructosamine_deglycase_FrlB"/>
</dbReference>
<dbReference type="PANTHER" id="PTHR10937">
    <property type="entry name" value="GLUCOSAMINE--FRUCTOSE-6-PHOSPHATE AMINOTRANSFERASE, ISOMERIZING"/>
    <property type="match status" value="1"/>
</dbReference>
<dbReference type="PROSITE" id="PS51464">
    <property type="entry name" value="SIS"/>
    <property type="match status" value="1"/>
</dbReference>
<dbReference type="InterPro" id="IPR035490">
    <property type="entry name" value="GlmS/FrlB_SIS"/>
</dbReference>
<dbReference type="GO" id="GO:0004360">
    <property type="term" value="F:glutamine-fructose-6-phosphate transaminase (isomerizing) activity"/>
    <property type="evidence" value="ECO:0007669"/>
    <property type="project" value="TreeGrafter"/>
</dbReference>
<dbReference type="GO" id="GO:0006487">
    <property type="term" value="P:protein N-linked glycosylation"/>
    <property type="evidence" value="ECO:0007669"/>
    <property type="project" value="TreeGrafter"/>
</dbReference>
<dbReference type="InterPro" id="IPR001347">
    <property type="entry name" value="SIS_dom"/>
</dbReference>
<dbReference type="Gene3D" id="1.10.10.2240">
    <property type="match status" value="1"/>
</dbReference>
<gene>
    <name evidence="2" type="primary">frlB_4</name>
    <name evidence="2" type="ORF">CLBCK_31210</name>
</gene>
<dbReference type="EMBL" id="LZZI01000059">
    <property type="protein sequence ID" value="OOM60043.1"/>
    <property type="molecule type" value="Genomic_DNA"/>
</dbReference>
<dbReference type="RefSeq" id="WP_077839555.1">
    <property type="nucleotide sequence ID" value="NZ_JABTAE010000001.1"/>
</dbReference>
<evidence type="ECO:0000259" key="1">
    <source>
        <dbReference type="PROSITE" id="PS51464"/>
    </source>
</evidence>
<dbReference type="SUPFAM" id="SSF53697">
    <property type="entry name" value="SIS domain"/>
    <property type="match status" value="1"/>
</dbReference>
<reference evidence="2 3" key="1">
    <citation type="submission" date="2016-05" db="EMBL/GenBank/DDBJ databases">
        <title>Microbial solvent formation.</title>
        <authorList>
            <person name="Poehlein A."/>
            <person name="Montoya Solano J.D."/>
            <person name="Flitsch S."/>
            <person name="Krabben P."/>
            <person name="Duerre P."/>
            <person name="Daniel R."/>
        </authorList>
    </citation>
    <scope>NUCLEOTIDE SEQUENCE [LARGE SCALE GENOMIC DNA]</scope>
    <source>
        <strain evidence="2 3">DSM 53</strain>
    </source>
</reference>
<comment type="caution">
    <text evidence="2">The sequence shown here is derived from an EMBL/GenBank/DDBJ whole genome shotgun (WGS) entry which is preliminary data.</text>
</comment>
<keyword evidence="2" id="KW-0378">Hydrolase</keyword>